<reference evidence="7" key="2">
    <citation type="submission" date="2020-04" db="EMBL/GenBank/DDBJ databases">
        <authorList>
            <person name="Santos R.A.C."/>
            <person name="Steenwyk J.L."/>
            <person name="Rivero-Menendez O."/>
            <person name="Mead M.E."/>
            <person name="Silva L.P."/>
            <person name="Bastos R.W."/>
            <person name="Alastruey-Izquierdo A."/>
            <person name="Goldman G.H."/>
            <person name="Rokas A."/>
        </authorList>
    </citation>
    <scope>NUCLEOTIDE SEQUENCE</scope>
    <source>
        <strain evidence="7">CNM-CM6805</strain>
    </source>
</reference>
<proteinExistence type="predicted"/>
<comment type="caution">
    <text evidence="7">The sequence shown here is derived from an EMBL/GenBank/DDBJ whole genome shotgun (WGS) entry which is preliminary data.</text>
</comment>
<protein>
    <submittedName>
        <fullName evidence="7">Uncharacterized protein</fullName>
    </submittedName>
</protein>
<evidence type="ECO:0000256" key="4">
    <source>
        <dbReference type="ARBA" id="ARBA00023136"/>
    </source>
</evidence>
<feature type="region of interest" description="Disordered" evidence="5">
    <location>
        <begin position="33"/>
        <end position="60"/>
    </location>
</feature>
<dbReference type="GO" id="GO:0016020">
    <property type="term" value="C:membrane"/>
    <property type="evidence" value="ECO:0007669"/>
    <property type="project" value="UniProtKB-SubCell"/>
</dbReference>
<dbReference type="PANTHER" id="PTHR35394">
    <property type="entry name" value="DUF3176 DOMAIN-CONTAINING PROTEIN"/>
    <property type="match status" value="1"/>
</dbReference>
<feature type="transmembrane region" description="Helical" evidence="6">
    <location>
        <begin position="647"/>
        <end position="664"/>
    </location>
</feature>
<reference evidence="7" key="1">
    <citation type="journal article" date="2020" name="bioRxiv">
        <title>Genomic and phenotypic heterogeneity of clinical isolates of the human pathogens Aspergillus fumigatus, Aspergillus lentulus and Aspergillus fumigatiaffinis.</title>
        <authorList>
            <person name="dos Santos R.A.C."/>
            <person name="Steenwyk J.L."/>
            <person name="Rivero-Menendez O."/>
            <person name="Mead M.E."/>
            <person name="Silva L.P."/>
            <person name="Bastos R.W."/>
            <person name="Alastruey-Izquierdo A."/>
            <person name="Goldman G.H."/>
            <person name="Rokas A."/>
        </authorList>
    </citation>
    <scope>NUCLEOTIDE SEQUENCE</scope>
    <source>
        <strain evidence="7">CNM-CM6805</strain>
    </source>
</reference>
<dbReference type="Proteomes" id="UP000653565">
    <property type="component" value="Unassembled WGS sequence"/>
</dbReference>
<dbReference type="OrthoDB" id="5242705at2759"/>
<evidence type="ECO:0000256" key="3">
    <source>
        <dbReference type="ARBA" id="ARBA00022989"/>
    </source>
</evidence>
<keyword evidence="2 6" id="KW-0812">Transmembrane</keyword>
<feature type="transmembrane region" description="Helical" evidence="6">
    <location>
        <begin position="539"/>
        <end position="561"/>
    </location>
</feature>
<sequence length="674" mass="74624">MQPQEEQSWEQIRTRYGRTWSCSSLRSYDQLDADAQSQQSHGTGRDPSPSPVVQDEKEQPPKSVETFVSDWYVWEVLAVLVSAGTLVAMVALLIHFDHKPQPAWRLLSLNSVISWLSTISKACVLFSINECIGQLKWVWFRQRQQRMVDLQSFDTASRGFYGSAVLIWILKARHFAVWGSLAIILALAFDPFVQNLVHYYPNLVVDPSQKAFLANSTRYDTVGLVGRGGSRVDPVLKANVYSSLFNADQSKPWATPQYLCSSSNCTWDPVASLGARAVCANVTDQLISSCQNVTHGYSGTWNCSLTLANSSTAVWFVPDTVMRRPLAVNPAVPSALVYKNATFSPIQFIAPRGITSERGGTIPKFDLDTKWEAIECSIEPVVQSIRARVENNIYSEDVLATWAQSNLTNGRIFKPNWGPELGASPTQNFLIYIVAAAAIDDFLKSTFGTFEQDAFASYYQAFREDYAGSDVIEALATGNVSGCSLDAVDKFNCSMHNVAAAISKSFRDSAYITAGSDPGKAQMAVGRVMRSMTYVAVQWQWIVLPVLVWLLGVVTLVGTVWKTRRAGAPKWRNGPLPLLFLYREERNDGVSDSDINQRANSLKVKIFASLGFDHVVANMTFIPMGIWLGAAEITVGLYIWKGIIPTLLGNIVGGGLFAGTYYWYMYLLNGEGIL</sequence>
<dbReference type="InterPro" id="IPR021514">
    <property type="entry name" value="DUF3176"/>
</dbReference>
<dbReference type="AlphaFoldDB" id="A0A8H4H0E8"/>
<keyword evidence="3 6" id="KW-1133">Transmembrane helix</keyword>
<dbReference type="Pfam" id="PF11374">
    <property type="entry name" value="DUF3176"/>
    <property type="match status" value="1"/>
</dbReference>
<comment type="subcellular location">
    <subcellularLocation>
        <location evidence="1">Membrane</location>
        <topology evidence="1">Multi-pass membrane protein</topology>
    </subcellularLocation>
</comment>
<dbReference type="InterPro" id="IPR000292">
    <property type="entry name" value="For/NO2_transpt"/>
</dbReference>
<feature type="transmembrane region" description="Helical" evidence="6">
    <location>
        <begin position="71"/>
        <end position="94"/>
    </location>
</feature>
<evidence type="ECO:0000313" key="7">
    <source>
        <dbReference type="EMBL" id="KAF4232718.1"/>
    </source>
</evidence>
<gene>
    <name evidence="7" type="ORF">CNMCM6805_009741</name>
</gene>
<dbReference type="GO" id="GO:0022857">
    <property type="term" value="F:transmembrane transporter activity"/>
    <property type="evidence" value="ECO:0007669"/>
    <property type="project" value="InterPro"/>
</dbReference>
<name>A0A8H4H0E8_9EURO</name>
<organism evidence="7 8">
    <name type="scientific">Aspergillus fumigatiaffinis</name>
    <dbReference type="NCBI Taxonomy" id="340414"/>
    <lineage>
        <taxon>Eukaryota</taxon>
        <taxon>Fungi</taxon>
        <taxon>Dikarya</taxon>
        <taxon>Ascomycota</taxon>
        <taxon>Pezizomycotina</taxon>
        <taxon>Eurotiomycetes</taxon>
        <taxon>Eurotiomycetidae</taxon>
        <taxon>Eurotiales</taxon>
        <taxon>Aspergillaceae</taxon>
        <taxon>Aspergillus</taxon>
        <taxon>Aspergillus subgen. Fumigati</taxon>
    </lineage>
</organism>
<dbReference type="Gene3D" id="1.20.1080.10">
    <property type="entry name" value="Glycerol uptake facilitator protein"/>
    <property type="match status" value="1"/>
</dbReference>
<dbReference type="EMBL" id="JAAAPX010000087">
    <property type="protein sequence ID" value="KAF4232718.1"/>
    <property type="molecule type" value="Genomic_DNA"/>
</dbReference>
<dbReference type="Pfam" id="PF01226">
    <property type="entry name" value="Form_Nir_trans"/>
    <property type="match status" value="1"/>
</dbReference>
<evidence type="ECO:0000256" key="5">
    <source>
        <dbReference type="SAM" id="MobiDB-lite"/>
    </source>
</evidence>
<accession>A0A8H4H0E8</accession>
<feature type="transmembrane region" description="Helical" evidence="6">
    <location>
        <begin position="106"/>
        <end position="128"/>
    </location>
</feature>
<dbReference type="InterPro" id="IPR023271">
    <property type="entry name" value="Aquaporin-like"/>
</dbReference>
<dbReference type="PANTHER" id="PTHR35394:SF5">
    <property type="entry name" value="DUF3176 DOMAIN-CONTAINING PROTEIN"/>
    <property type="match status" value="1"/>
</dbReference>
<evidence type="ECO:0000256" key="6">
    <source>
        <dbReference type="SAM" id="Phobius"/>
    </source>
</evidence>
<keyword evidence="8" id="KW-1185">Reference proteome</keyword>
<evidence type="ECO:0000256" key="1">
    <source>
        <dbReference type="ARBA" id="ARBA00004141"/>
    </source>
</evidence>
<evidence type="ECO:0000256" key="2">
    <source>
        <dbReference type="ARBA" id="ARBA00022692"/>
    </source>
</evidence>
<keyword evidence="4 6" id="KW-0472">Membrane</keyword>
<evidence type="ECO:0000313" key="8">
    <source>
        <dbReference type="Proteomes" id="UP000653565"/>
    </source>
</evidence>